<reference evidence="3" key="1">
    <citation type="journal article" date="2019" name="Int. J. Syst. Evol. Microbiol.">
        <title>The Global Catalogue of Microorganisms (GCM) 10K type strain sequencing project: providing services to taxonomists for standard genome sequencing and annotation.</title>
        <authorList>
            <consortium name="The Broad Institute Genomics Platform"/>
            <consortium name="The Broad Institute Genome Sequencing Center for Infectious Disease"/>
            <person name="Wu L."/>
            <person name="Ma J."/>
        </authorList>
    </citation>
    <scope>NUCLEOTIDE SEQUENCE [LARGE SCALE GENOMIC DNA]</scope>
    <source>
        <strain evidence="3">JCM 18304</strain>
    </source>
</reference>
<sequence length="199" mass="20223">MTGRPATRGGYASKRGALLTVLFAGLTAGLTGGCGGQTTGSPGPIVTPPPGAGQQPPSVSPGSAPQGHAIGETVTANNGFISATVFGYDQPAAAAMAPDRPGDEWAAADIQTCAESGSVFEATVSDGPWSLRYPDDSSIVATRTSSAQFPKPAYPSSPQSLRPGQCLRGWVVFAVPAGKRPQIIRYAPQGATPVDWLAQ</sequence>
<proteinExistence type="predicted"/>
<comment type="caution">
    <text evidence="2">The sequence shown here is derived from an EMBL/GenBank/DDBJ whole genome shotgun (WGS) entry which is preliminary data.</text>
</comment>
<evidence type="ECO:0000313" key="3">
    <source>
        <dbReference type="Proteomes" id="UP001501570"/>
    </source>
</evidence>
<dbReference type="PROSITE" id="PS51257">
    <property type="entry name" value="PROKAR_LIPOPROTEIN"/>
    <property type="match status" value="1"/>
</dbReference>
<dbReference type="Proteomes" id="UP001501570">
    <property type="component" value="Unassembled WGS sequence"/>
</dbReference>
<protein>
    <recommendedName>
        <fullName evidence="4">DUF4352 domain-containing protein</fullName>
    </recommendedName>
</protein>
<dbReference type="EMBL" id="BAABJQ010000011">
    <property type="protein sequence ID" value="GAA5188418.1"/>
    <property type="molecule type" value="Genomic_DNA"/>
</dbReference>
<evidence type="ECO:0008006" key="4">
    <source>
        <dbReference type="Google" id="ProtNLM"/>
    </source>
</evidence>
<evidence type="ECO:0000313" key="2">
    <source>
        <dbReference type="EMBL" id="GAA5188418.1"/>
    </source>
</evidence>
<organism evidence="2 3">
    <name type="scientific">Rugosimonospora acidiphila</name>
    <dbReference type="NCBI Taxonomy" id="556531"/>
    <lineage>
        <taxon>Bacteria</taxon>
        <taxon>Bacillati</taxon>
        <taxon>Actinomycetota</taxon>
        <taxon>Actinomycetes</taxon>
        <taxon>Micromonosporales</taxon>
        <taxon>Micromonosporaceae</taxon>
        <taxon>Rugosimonospora</taxon>
    </lineage>
</organism>
<gene>
    <name evidence="2" type="ORF">GCM10023322_39070</name>
</gene>
<keyword evidence="3" id="KW-1185">Reference proteome</keyword>
<name>A0ABP9RYB5_9ACTN</name>
<accession>A0ABP9RYB5</accession>
<evidence type="ECO:0000256" key="1">
    <source>
        <dbReference type="SAM" id="MobiDB-lite"/>
    </source>
</evidence>
<feature type="region of interest" description="Disordered" evidence="1">
    <location>
        <begin position="35"/>
        <end position="68"/>
    </location>
</feature>
<dbReference type="RefSeq" id="WP_345631467.1">
    <property type="nucleotide sequence ID" value="NZ_BAABJQ010000011.1"/>
</dbReference>